<feature type="region of interest" description="Disordered" evidence="6">
    <location>
        <begin position="1"/>
        <end position="28"/>
    </location>
</feature>
<feature type="binding site" evidence="5">
    <location>
        <position position="278"/>
    </location>
    <ligand>
        <name>Fe cation</name>
        <dbReference type="ChEBI" id="CHEBI:24875"/>
        <note>catalytic</note>
    </ligand>
</feature>
<proteinExistence type="inferred from homology"/>
<keyword evidence="8" id="KW-1185">Reference proteome</keyword>
<dbReference type="AlphaFoldDB" id="A0A162K549"/>
<feature type="binding site" evidence="5">
    <location>
        <position position="331"/>
    </location>
    <ligand>
        <name>Fe cation</name>
        <dbReference type="ChEBI" id="CHEBI:24875"/>
        <note>catalytic</note>
    </ligand>
</feature>
<feature type="binding site" evidence="5">
    <location>
        <position position="617"/>
    </location>
    <ligand>
        <name>Fe cation</name>
        <dbReference type="ChEBI" id="CHEBI:24875"/>
        <note>catalytic</note>
    </ligand>
</feature>
<evidence type="ECO:0000256" key="6">
    <source>
        <dbReference type="SAM" id="MobiDB-lite"/>
    </source>
</evidence>
<dbReference type="STRING" id="1081102.A0A162K549"/>
<evidence type="ECO:0000313" key="7">
    <source>
        <dbReference type="EMBL" id="OAA53468.1"/>
    </source>
</evidence>
<dbReference type="InterPro" id="IPR004294">
    <property type="entry name" value="Carotenoid_Oase"/>
</dbReference>
<gene>
    <name evidence="7" type="ORF">SPI_09396</name>
</gene>
<dbReference type="Proteomes" id="UP000076874">
    <property type="component" value="Unassembled WGS sequence"/>
</dbReference>
<evidence type="ECO:0000256" key="5">
    <source>
        <dbReference type="PIRSR" id="PIRSR604294-1"/>
    </source>
</evidence>
<dbReference type="GO" id="GO:0010436">
    <property type="term" value="F:carotenoid dioxygenase activity"/>
    <property type="evidence" value="ECO:0007669"/>
    <property type="project" value="TreeGrafter"/>
</dbReference>
<reference evidence="7 8" key="1">
    <citation type="journal article" date="2016" name="Genome Biol. Evol.">
        <title>Divergent and convergent evolution of fungal pathogenicity.</title>
        <authorList>
            <person name="Shang Y."/>
            <person name="Xiao G."/>
            <person name="Zheng P."/>
            <person name="Cen K."/>
            <person name="Zhan S."/>
            <person name="Wang C."/>
        </authorList>
    </citation>
    <scope>NUCLEOTIDE SEQUENCE [LARGE SCALE GENOMIC DNA]</scope>
    <source>
        <strain evidence="7 8">RCEF 264</strain>
    </source>
</reference>
<keyword evidence="3" id="KW-0560">Oxidoreductase</keyword>
<dbReference type="Pfam" id="PF03055">
    <property type="entry name" value="RPE65"/>
    <property type="match status" value="1"/>
</dbReference>
<dbReference type="OrthoDB" id="407010at2759"/>
<dbReference type="EMBL" id="AZHD01000029">
    <property type="protein sequence ID" value="OAA53468.1"/>
    <property type="molecule type" value="Genomic_DNA"/>
</dbReference>
<name>A0A162K549_9HYPO</name>
<feature type="compositionally biased region" description="Low complexity" evidence="6">
    <location>
        <begin position="210"/>
        <end position="230"/>
    </location>
</feature>
<dbReference type="GO" id="GO:0016121">
    <property type="term" value="P:carotene catabolic process"/>
    <property type="evidence" value="ECO:0007669"/>
    <property type="project" value="TreeGrafter"/>
</dbReference>
<dbReference type="PANTHER" id="PTHR10543:SF24">
    <property type="entry name" value="CAROTENOID ISOMEROOXYGENASE"/>
    <property type="match status" value="1"/>
</dbReference>
<comment type="caution">
    <text evidence="7">The sequence shown here is derived from an EMBL/GenBank/DDBJ whole genome shotgun (WGS) entry which is preliminary data.</text>
</comment>
<protein>
    <submittedName>
        <fullName evidence="7">Torulene oxygenase</fullName>
    </submittedName>
</protein>
<dbReference type="GO" id="GO:0046872">
    <property type="term" value="F:metal ion binding"/>
    <property type="evidence" value="ECO:0007669"/>
    <property type="project" value="UniProtKB-KW"/>
</dbReference>
<evidence type="ECO:0000256" key="3">
    <source>
        <dbReference type="ARBA" id="ARBA00023002"/>
    </source>
</evidence>
<feature type="binding site" evidence="5">
    <location>
        <position position="404"/>
    </location>
    <ligand>
        <name>Fe cation</name>
        <dbReference type="ChEBI" id="CHEBI:24875"/>
        <note>catalytic</note>
    </ligand>
</feature>
<organism evidence="7 8">
    <name type="scientific">Niveomyces insectorum RCEF 264</name>
    <dbReference type="NCBI Taxonomy" id="1081102"/>
    <lineage>
        <taxon>Eukaryota</taxon>
        <taxon>Fungi</taxon>
        <taxon>Dikarya</taxon>
        <taxon>Ascomycota</taxon>
        <taxon>Pezizomycotina</taxon>
        <taxon>Sordariomycetes</taxon>
        <taxon>Hypocreomycetidae</taxon>
        <taxon>Hypocreales</taxon>
        <taxon>Cordycipitaceae</taxon>
        <taxon>Niveomyces</taxon>
    </lineage>
</organism>
<evidence type="ECO:0000256" key="1">
    <source>
        <dbReference type="ARBA" id="ARBA00006787"/>
    </source>
</evidence>
<evidence type="ECO:0000256" key="4">
    <source>
        <dbReference type="ARBA" id="ARBA00023004"/>
    </source>
</evidence>
<keyword evidence="4 5" id="KW-0408">Iron</keyword>
<comment type="cofactor">
    <cofactor evidence="5">
        <name>Fe(2+)</name>
        <dbReference type="ChEBI" id="CHEBI:29033"/>
    </cofactor>
    <text evidence="5">Binds 1 Fe(2+) ion per subunit.</text>
</comment>
<keyword evidence="2 5" id="KW-0479">Metal-binding</keyword>
<dbReference type="PANTHER" id="PTHR10543">
    <property type="entry name" value="BETA-CAROTENE DIOXYGENASE"/>
    <property type="match status" value="1"/>
</dbReference>
<sequence length="636" mass="68626">MAYNTNGTAGKADAQPGQRTAADEEVDRKELLANWASPAFDDWPNEGGFDGLEEERGPVAIPVVGTIPAWAAGNLYRTGPGQCKVENTPTGTYQISHWFDGLAHTHRFEIVAEPAEPATASGDNDPPVVKVYYSSRRQAENRARYLQAHGGAKLFGFGQRSDPCVGLLGKFMTVFKAAAGVHRRMPEDVDNVNVVLSADVPGFTVDRSMSTSSSTSTATATTTTKTTTTAGHRVPSNLWVTTDANILRKVDPATLEPLGVARQTCVHPDLRGPLSAAHAQRDPQTGDWYNFNLEMSTVATYRIFRVSAATGQADILATVRCGARIHPAYIHSFFLTPNYVVLRIPCTHFTRAGLTMLWHGNVVEGIAPFDPAKQATRWLVVDRRPGGSGGVVAEFTSPAGFFFHSVNAYEEATSSEGVTDILCDVVEFPNFDIVRGFYYDVLLNRDGAGAAFYRDQARTQGVLPSLARYRLRLPAKTSTSPAKSSTTTATAAAVRLWSIPAPHTGELPTINPAYATRRHRFVYSMSNRGRSTLSDGLVKTDTQTRAALLWRAPEAHTPGEAIFVPRPGPGLAEDDGVLLSVVLDGRAGTSYVLCLDARTMQETGRATMTFAVGFGFHGLHAPAVPLPETVDTDSGK</sequence>
<accession>A0A162K549</accession>
<evidence type="ECO:0000313" key="8">
    <source>
        <dbReference type="Proteomes" id="UP000076874"/>
    </source>
</evidence>
<feature type="region of interest" description="Disordered" evidence="6">
    <location>
        <begin position="207"/>
        <end position="230"/>
    </location>
</feature>
<comment type="similarity">
    <text evidence="1">Belongs to the carotenoid oxygenase family.</text>
</comment>
<evidence type="ECO:0000256" key="2">
    <source>
        <dbReference type="ARBA" id="ARBA00022723"/>
    </source>
</evidence>